<feature type="compositionally biased region" description="Low complexity" evidence="1">
    <location>
        <begin position="1033"/>
        <end position="1046"/>
    </location>
</feature>
<protein>
    <recommendedName>
        <fullName evidence="2">Reverse transcriptase domain-containing protein</fullName>
    </recommendedName>
</protein>
<evidence type="ECO:0000259" key="2">
    <source>
        <dbReference type="PROSITE" id="PS50878"/>
    </source>
</evidence>
<gene>
    <name evidence="3" type="ORF">IZO911_LOCUS42137</name>
</gene>
<feature type="region of interest" description="Disordered" evidence="1">
    <location>
        <begin position="1"/>
        <end position="30"/>
    </location>
</feature>
<feature type="region of interest" description="Disordered" evidence="1">
    <location>
        <begin position="1028"/>
        <end position="1049"/>
    </location>
</feature>
<feature type="compositionally biased region" description="Basic residues" evidence="1">
    <location>
        <begin position="18"/>
        <end position="30"/>
    </location>
</feature>
<dbReference type="InterPro" id="IPR058912">
    <property type="entry name" value="HTH_animal"/>
</dbReference>
<feature type="compositionally biased region" description="Low complexity" evidence="1">
    <location>
        <begin position="1"/>
        <end position="11"/>
    </location>
</feature>
<organism evidence="3 4">
    <name type="scientific">Adineta steineri</name>
    <dbReference type="NCBI Taxonomy" id="433720"/>
    <lineage>
        <taxon>Eukaryota</taxon>
        <taxon>Metazoa</taxon>
        <taxon>Spiralia</taxon>
        <taxon>Gnathifera</taxon>
        <taxon>Rotifera</taxon>
        <taxon>Eurotatoria</taxon>
        <taxon>Bdelloidea</taxon>
        <taxon>Adinetida</taxon>
        <taxon>Adinetidae</taxon>
        <taxon>Adineta</taxon>
    </lineage>
</organism>
<dbReference type="Pfam" id="PF26215">
    <property type="entry name" value="HTH_animal"/>
    <property type="match status" value="1"/>
</dbReference>
<feature type="region of interest" description="Disordered" evidence="1">
    <location>
        <begin position="104"/>
        <end position="136"/>
    </location>
</feature>
<accession>A0A815PCH4</accession>
<evidence type="ECO:0000256" key="1">
    <source>
        <dbReference type="SAM" id="MobiDB-lite"/>
    </source>
</evidence>
<dbReference type="PROSITE" id="PS50878">
    <property type="entry name" value="RT_POL"/>
    <property type="match status" value="1"/>
</dbReference>
<evidence type="ECO:0000313" key="4">
    <source>
        <dbReference type="Proteomes" id="UP000663860"/>
    </source>
</evidence>
<dbReference type="PANTHER" id="PTHR21301:SF10">
    <property type="entry name" value="REVERSE TRANSCRIPTASE DOMAIN-CONTAINING PROTEIN"/>
    <property type="match status" value="1"/>
</dbReference>
<dbReference type="AlphaFoldDB" id="A0A815PCH4"/>
<dbReference type="PANTHER" id="PTHR21301">
    <property type="entry name" value="REVERSE TRANSCRIPTASE"/>
    <property type="match status" value="1"/>
</dbReference>
<evidence type="ECO:0000313" key="3">
    <source>
        <dbReference type="EMBL" id="CAF1447029.1"/>
    </source>
</evidence>
<feature type="domain" description="Reverse transcriptase" evidence="2">
    <location>
        <begin position="675"/>
        <end position="922"/>
    </location>
</feature>
<sequence>MSDNNEQQQRQQQEESRKKKKKSRGNRKLQRFRAKLKKQGLNAEAITMMINTYNDRSNQHDIENVEDPVNQDINVQDLVQLNQQEVRNVLEDIVTRVTTKRKREIRPTGVTTSVSQISMVQPPEKRPRSATTTTTTTATTVNNVVQPKNKSKKTTSDMKPNYLNTSDHIFKKMLSTAFEGADYICPLFDTREKLQYARVYAQLLNDLFYLRLKQDFWNDYYNILVTTGVWSMKLSKQFIKENRLDYVQFVTQKNVEKYQQTTVEQLKQAEIKLNQHKQIEFGQSIDLQKLSTIILAFVRNGQHKLSADFQYKKSLLRFDTNDYRLLQAFYDLKPSNDQIISAKIIWQATTDKQKAEQNVAILKKRLYIKRLPASYSVLDHSIDNIEKMVQNLALHQDESATILSRRQKMIGQFKYDMILLEISTSEQIARNHTNIIASEKKKIIKSAGEQVPLPKLLIGVFFRRSSDGYVRKSSGWNNHRSNTLKKFGHIRLSSPIIEVAPYPSLNYIQYLANGLPFIPICQSHFSNLPITTRLTKQYDAFVNCFKNSFYDNRISSSDQRANDFFASIKDLLLISHTTPLPSKLLARARYEQQMIQTIKHTRNKHNIIIQRSDKSKVFHLASANSYHEKSLAYMEKTQAYQEIQSGINPIKDHYDHILTILKPLLNKKVINFSIWKQYMYPNIQTIELPHLYFIPKPHKIGTPLRPIISMIRSPAIGISHFLDQSLRPIFDQATKQTTFINDIHFVRRLEFYQSIGLLKSTTNFITFDVTDLYTMIPRNGALIALEEFLNERATNGRISGMTINTLMKLAEVVLDTNSFAYEGKYYKQIRGGAMGSPFTMTLANIYMLKWEQSLIEHQRAHNELYGRYIDDVFMTTNLPLNQINILLEQANNEDENIKITRSIGSTAQFLDVSVFNNQGQLKTTVFHKPAAAPYILPFQSDHPRHVHRNTIKGALYRAVRLCSHVKDFDEERLHIELTLLLNGYPPKFISCHFKQFLQQNNVMSLMVELNNDIYQQLHDKLIRLPTRRERKQQQQQQQQQQNNLEQNELEIRKRNKKEIRVHFNYSSGPMLDFPQKLRQLWNKYYVYPGSLMNNVILNISPRTNKSLQHLFVKKKPPKSMLINVNPTDI</sequence>
<name>A0A815PCH4_9BILA</name>
<dbReference type="Proteomes" id="UP000663860">
    <property type="component" value="Unassembled WGS sequence"/>
</dbReference>
<reference evidence="3" key="1">
    <citation type="submission" date="2021-02" db="EMBL/GenBank/DDBJ databases">
        <authorList>
            <person name="Nowell W R."/>
        </authorList>
    </citation>
    <scope>NUCLEOTIDE SEQUENCE</scope>
</reference>
<proteinExistence type="predicted"/>
<dbReference type="InterPro" id="IPR000477">
    <property type="entry name" value="RT_dom"/>
</dbReference>
<feature type="compositionally biased region" description="Polar residues" evidence="1">
    <location>
        <begin position="109"/>
        <end position="119"/>
    </location>
</feature>
<dbReference type="EMBL" id="CAJNOE010001740">
    <property type="protein sequence ID" value="CAF1447029.1"/>
    <property type="molecule type" value="Genomic_DNA"/>
</dbReference>
<comment type="caution">
    <text evidence="3">The sequence shown here is derived from an EMBL/GenBank/DDBJ whole genome shotgun (WGS) entry which is preliminary data.</text>
</comment>